<name>A0A8S4QHH3_9NEOP</name>
<sequence>LITWLQSTFGCRLPIVQGGTISFLVPTLAILNLPLWKCPAQDVLAAMSADERRAVWTSRMCELSGAIAISALFQIIGGKYPRVQYPIGK</sequence>
<comment type="similarity">
    <text evidence="1">Belongs to the nucleobase:cation symporter-2 (NCS2) (TC 2.A.40) family.</text>
</comment>
<evidence type="ECO:0000313" key="2">
    <source>
        <dbReference type="EMBL" id="CAH2209010.1"/>
    </source>
</evidence>
<evidence type="ECO:0000313" key="3">
    <source>
        <dbReference type="Proteomes" id="UP000838756"/>
    </source>
</evidence>
<accession>A0A8S4QHH3</accession>
<dbReference type="PANTHER" id="PTHR11119">
    <property type="entry name" value="XANTHINE-URACIL / VITAMIN C PERMEASE FAMILY MEMBER"/>
    <property type="match status" value="1"/>
</dbReference>
<feature type="non-terminal residue" evidence="2">
    <location>
        <position position="1"/>
    </location>
</feature>
<dbReference type="Proteomes" id="UP000838756">
    <property type="component" value="Unassembled WGS sequence"/>
</dbReference>
<keyword evidence="3" id="KW-1185">Reference proteome</keyword>
<reference evidence="2" key="1">
    <citation type="submission" date="2022-03" db="EMBL/GenBank/DDBJ databases">
        <authorList>
            <person name="Lindestad O."/>
        </authorList>
    </citation>
    <scope>NUCLEOTIDE SEQUENCE</scope>
</reference>
<comment type="caution">
    <text evidence="2">The sequence shown here is derived from an EMBL/GenBank/DDBJ whole genome shotgun (WGS) entry which is preliminary data.</text>
</comment>
<protein>
    <submittedName>
        <fullName evidence="2">Jg9767 protein</fullName>
    </submittedName>
</protein>
<dbReference type="EMBL" id="CAKXAJ010005060">
    <property type="protein sequence ID" value="CAH2209010.1"/>
    <property type="molecule type" value="Genomic_DNA"/>
</dbReference>
<dbReference type="AlphaFoldDB" id="A0A8S4QHH3"/>
<dbReference type="OrthoDB" id="1641903at2759"/>
<evidence type="ECO:0000256" key="1">
    <source>
        <dbReference type="ARBA" id="ARBA00008821"/>
    </source>
</evidence>
<proteinExistence type="inferred from homology"/>
<organism evidence="2 3">
    <name type="scientific">Pararge aegeria aegeria</name>
    <dbReference type="NCBI Taxonomy" id="348720"/>
    <lineage>
        <taxon>Eukaryota</taxon>
        <taxon>Metazoa</taxon>
        <taxon>Ecdysozoa</taxon>
        <taxon>Arthropoda</taxon>
        <taxon>Hexapoda</taxon>
        <taxon>Insecta</taxon>
        <taxon>Pterygota</taxon>
        <taxon>Neoptera</taxon>
        <taxon>Endopterygota</taxon>
        <taxon>Lepidoptera</taxon>
        <taxon>Glossata</taxon>
        <taxon>Ditrysia</taxon>
        <taxon>Papilionoidea</taxon>
        <taxon>Nymphalidae</taxon>
        <taxon>Satyrinae</taxon>
        <taxon>Satyrini</taxon>
        <taxon>Parargina</taxon>
        <taxon>Pararge</taxon>
    </lineage>
</organism>
<gene>
    <name evidence="2" type="primary">jg9767</name>
    <name evidence="2" type="ORF">PAEG_LOCUS1445</name>
</gene>